<evidence type="ECO:0000256" key="4">
    <source>
        <dbReference type="ARBA" id="ARBA00024732"/>
    </source>
</evidence>
<dbReference type="PANTHER" id="PTHR10993">
    <property type="entry name" value="OCTANOYLTRANSFERASE"/>
    <property type="match status" value="1"/>
</dbReference>
<dbReference type="PIRSF" id="PIRSF016262">
    <property type="entry name" value="LPLase"/>
    <property type="match status" value="1"/>
</dbReference>
<reference evidence="12 13" key="1">
    <citation type="submission" date="2018-07" db="EMBL/GenBank/DDBJ databases">
        <title>Sequencing the genomes of 1000 actinobacteria strains.</title>
        <authorList>
            <person name="Klenk H.-P."/>
        </authorList>
    </citation>
    <scope>NUCLEOTIDE SEQUENCE [LARGE SCALE GENOMIC DNA]</scope>
    <source>
        <strain evidence="12 13">DSM 14442</strain>
    </source>
</reference>
<dbReference type="Pfam" id="PF21948">
    <property type="entry name" value="LplA-B_cat"/>
    <property type="match status" value="1"/>
</dbReference>
<dbReference type="GO" id="GO:0033819">
    <property type="term" value="F:lipoyl(octanoyl) transferase activity"/>
    <property type="evidence" value="ECO:0007669"/>
    <property type="project" value="UniProtKB-EC"/>
</dbReference>
<dbReference type="GO" id="GO:0009249">
    <property type="term" value="P:protein lipoylation"/>
    <property type="evidence" value="ECO:0007669"/>
    <property type="project" value="InterPro"/>
</dbReference>
<evidence type="ECO:0000259" key="11">
    <source>
        <dbReference type="PROSITE" id="PS51733"/>
    </source>
</evidence>
<accession>A0A3D9LAE2</accession>
<dbReference type="PANTHER" id="PTHR10993:SF7">
    <property type="entry name" value="LIPOYLTRANSFERASE 2, MITOCHONDRIAL-RELATED"/>
    <property type="match status" value="1"/>
</dbReference>
<comment type="similarity">
    <text evidence="5 6">Belongs to the LipB family.</text>
</comment>
<dbReference type="Proteomes" id="UP000256727">
    <property type="component" value="Unassembled WGS sequence"/>
</dbReference>
<evidence type="ECO:0000256" key="5">
    <source>
        <dbReference type="HAMAP-Rule" id="MF_00013"/>
    </source>
</evidence>
<organism evidence="12 13">
    <name type="scientific">Citricoccus muralis</name>
    <dbReference type="NCBI Taxonomy" id="169134"/>
    <lineage>
        <taxon>Bacteria</taxon>
        <taxon>Bacillati</taxon>
        <taxon>Actinomycetota</taxon>
        <taxon>Actinomycetes</taxon>
        <taxon>Micrococcales</taxon>
        <taxon>Micrococcaceae</taxon>
        <taxon>Citricoccus</taxon>
    </lineage>
</organism>
<dbReference type="RefSeq" id="WP_115931462.1">
    <property type="nucleotide sequence ID" value="NZ_QREH01000001.1"/>
</dbReference>
<evidence type="ECO:0000256" key="8">
    <source>
        <dbReference type="PIRSR" id="PIRSR016262-2"/>
    </source>
</evidence>
<comment type="subcellular location">
    <subcellularLocation>
        <location evidence="5">Cytoplasm</location>
    </subcellularLocation>
</comment>
<dbReference type="PROSITE" id="PS51733">
    <property type="entry name" value="BPL_LPL_CATALYTIC"/>
    <property type="match status" value="1"/>
</dbReference>
<comment type="function">
    <text evidence="4 5 6">Catalyzes the transfer of endogenously produced octanoic acid from octanoyl-acyl-carrier-protein onto the lipoyl domains of lipoate-dependent enzymes. Lipoyl-ACP can also act as a substrate although octanoyl-ACP is likely to be the physiological substrate.</text>
</comment>
<comment type="catalytic activity">
    <reaction evidence="5 6">
        <text>octanoyl-[ACP] + L-lysyl-[protein] = N(6)-octanoyl-L-lysyl-[protein] + holo-[ACP] + H(+)</text>
        <dbReference type="Rhea" id="RHEA:17665"/>
        <dbReference type="Rhea" id="RHEA-COMP:9636"/>
        <dbReference type="Rhea" id="RHEA-COMP:9685"/>
        <dbReference type="Rhea" id="RHEA-COMP:9752"/>
        <dbReference type="Rhea" id="RHEA-COMP:9928"/>
        <dbReference type="ChEBI" id="CHEBI:15378"/>
        <dbReference type="ChEBI" id="CHEBI:29969"/>
        <dbReference type="ChEBI" id="CHEBI:64479"/>
        <dbReference type="ChEBI" id="CHEBI:78463"/>
        <dbReference type="ChEBI" id="CHEBI:78809"/>
        <dbReference type="EC" id="2.3.1.181"/>
    </reaction>
</comment>
<keyword evidence="5" id="KW-0963">Cytoplasm</keyword>
<dbReference type="CDD" id="cd16444">
    <property type="entry name" value="LipB"/>
    <property type="match status" value="1"/>
</dbReference>
<feature type="binding site" evidence="5 8">
    <location>
        <begin position="153"/>
        <end position="155"/>
    </location>
    <ligand>
        <name>substrate</name>
    </ligand>
</feature>
<feature type="active site" description="Acyl-thioester intermediate" evidence="5 7">
    <location>
        <position position="184"/>
    </location>
</feature>
<keyword evidence="13" id="KW-1185">Reference proteome</keyword>
<dbReference type="SUPFAM" id="SSF55681">
    <property type="entry name" value="Class II aaRS and biotin synthetases"/>
    <property type="match status" value="1"/>
</dbReference>
<evidence type="ECO:0000256" key="1">
    <source>
        <dbReference type="ARBA" id="ARBA00004821"/>
    </source>
</evidence>
<dbReference type="AlphaFoldDB" id="A0A3D9LAE2"/>
<gene>
    <name evidence="5" type="primary">lipB</name>
    <name evidence="12" type="ORF">C8E99_1138</name>
</gene>
<feature type="region of interest" description="Disordered" evidence="10">
    <location>
        <begin position="231"/>
        <end position="250"/>
    </location>
</feature>
<dbReference type="PROSITE" id="PS01313">
    <property type="entry name" value="LIPB"/>
    <property type="match status" value="1"/>
</dbReference>
<evidence type="ECO:0000313" key="12">
    <source>
        <dbReference type="EMBL" id="REE03331.1"/>
    </source>
</evidence>
<evidence type="ECO:0000256" key="6">
    <source>
        <dbReference type="PIRNR" id="PIRNR016262"/>
    </source>
</evidence>
<dbReference type="GO" id="GO:0005737">
    <property type="term" value="C:cytoplasm"/>
    <property type="evidence" value="ECO:0007669"/>
    <property type="project" value="UniProtKB-SubCell"/>
</dbReference>
<name>A0A3D9LAE2_9MICC</name>
<comment type="miscellaneous">
    <text evidence="5">In the reaction, the free carboxyl group of octanoic acid is attached via an amide linkage to the epsilon-amino group of a specific lysine residue of lipoyl domains of lipoate-dependent enzymes.</text>
</comment>
<dbReference type="InterPro" id="IPR004143">
    <property type="entry name" value="BPL_LPL_catalytic"/>
</dbReference>
<evidence type="ECO:0000256" key="3">
    <source>
        <dbReference type="ARBA" id="ARBA00023315"/>
    </source>
</evidence>
<dbReference type="UniPathway" id="UPA00538">
    <property type="reaction ID" value="UER00592"/>
</dbReference>
<dbReference type="NCBIfam" id="NF010925">
    <property type="entry name" value="PRK14345.1"/>
    <property type="match status" value="1"/>
</dbReference>
<protein>
    <recommendedName>
        <fullName evidence="5 6">Octanoyltransferase</fullName>
        <ecNumber evidence="5 6">2.3.1.181</ecNumber>
    </recommendedName>
    <alternativeName>
        <fullName evidence="5">Lipoate-protein ligase B</fullName>
    </alternativeName>
    <alternativeName>
        <fullName evidence="5">Lipoyl/octanoyl transferase</fullName>
    </alternativeName>
    <alternativeName>
        <fullName evidence="5">Octanoyl-[acyl-carrier-protein]-protein N-octanoyltransferase</fullName>
    </alternativeName>
</protein>
<dbReference type="EC" id="2.3.1.181" evidence="5 6"/>
<feature type="site" description="Lowers pKa of active site Cys" evidence="5 9">
    <location>
        <position position="150"/>
    </location>
</feature>
<dbReference type="Gene3D" id="3.30.930.10">
    <property type="entry name" value="Bira Bifunctional Protein, Domain 2"/>
    <property type="match status" value="1"/>
</dbReference>
<feature type="domain" description="BPL/LPL catalytic" evidence="11">
    <location>
        <begin position="38"/>
        <end position="223"/>
    </location>
</feature>
<dbReference type="InterPro" id="IPR020605">
    <property type="entry name" value="Octanoyltransferase_CS"/>
</dbReference>
<proteinExistence type="inferred from homology"/>
<comment type="pathway">
    <text evidence="1 5 6">Protein modification; protein lipoylation via endogenous pathway; protein N(6)-(lipoyl)lysine from octanoyl-[acyl-carrier-protein]: step 1/2.</text>
</comment>
<evidence type="ECO:0000256" key="7">
    <source>
        <dbReference type="PIRSR" id="PIRSR016262-1"/>
    </source>
</evidence>
<dbReference type="OrthoDB" id="9787061at2"/>
<evidence type="ECO:0000256" key="2">
    <source>
        <dbReference type="ARBA" id="ARBA00022679"/>
    </source>
</evidence>
<dbReference type="NCBIfam" id="TIGR00214">
    <property type="entry name" value="lipB"/>
    <property type="match status" value="1"/>
</dbReference>
<dbReference type="InterPro" id="IPR045864">
    <property type="entry name" value="aa-tRNA-synth_II/BPL/LPL"/>
</dbReference>
<dbReference type="EMBL" id="QREH01000001">
    <property type="protein sequence ID" value="REE03331.1"/>
    <property type="molecule type" value="Genomic_DNA"/>
</dbReference>
<evidence type="ECO:0000256" key="9">
    <source>
        <dbReference type="PIRSR" id="PIRSR016262-3"/>
    </source>
</evidence>
<dbReference type="HAMAP" id="MF_00013">
    <property type="entry name" value="LipB"/>
    <property type="match status" value="1"/>
</dbReference>
<evidence type="ECO:0000313" key="13">
    <source>
        <dbReference type="Proteomes" id="UP000256727"/>
    </source>
</evidence>
<comment type="caution">
    <text evidence="12">The sequence shown here is derived from an EMBL/GenBank/DDBJ whole genome shotgun (WGS) entry which is preliminary data.</text>
</comment>
<feature type="binding site" evidence="5 8">
    <location>
        <begin position="166"/>
        <end position="168"/>
    </location>
    <ligand>
        <name>substrate</name>
    </ligand>
</feature>
<keyword evidence="3 5" id="KW-0012">Acyltransferase</keyword>
<feature type="binding site" evidence="5 8">
    <location>
        <begin position="76"/>
        <end position="83"/>
    </location>
    <ligand>
        <name>substrate</name>
    </ligand>
</feature>
<dbReference type="InterPro" id="IPR000544">
    <property type="entry name" value="Octanoyltransferase"/>
</dbReference>
<evidence type="ECO:0000256" key="10">
    <source>
        <dbReference type="SAM" id="MobiDB-lite"/>
    </source>
</evidence>
<sequence length="250" mass="26465">MPVTTMPPFRVLGLSPDTVDYVSAWDLQQQLHAEVVAGSSSGSVLFLEHTAVYTAGKRTEPQDLPDDGSPVVNVDRGGKLTWHGPGQLVCYPVVRLADPAAVKDYVWFLEEAIIRTLADHGLRGERVDGRSGVWILGGTDGDSQPRPDRKIAAVGLRVNHGVSMHGFALNCSNSLEPYEHIIACGISDAGSTTISAETGRTIAPADVLATVQEHFAELAPGHIAPVSQALPSETADGNATTKTLVEGTPQ</sequence>
<keyword evidence="2 5" id="KW-0808">Transferase</keyword>